<dbReference type="RefSeq" id="WP_095134164.1">
    <property type="nucleotide sequence ID" value="NZ_NIBG01000011.1"/>
</dbReference>
<evidence type="ECO:0000313" key="2">
    <source>
        <dbReference type="EMBL" id="PAB58810.1"/>
    </source>
</evidence>
<evidence type="ECO:0008006" key="4">
    <source>
        <dbReference type="Google" id="ProtNLM"/>
    </source>
</evidence>
<evidence type="ECO:0000256" key="1">
    <source>
        <dbReference type="SAM" id="MobiDB-lite"/>
    </source>
</evidence>
<organism evidence="2 3">
    <name type="scientific">Anaeromicrobium sediminis</name>
    <dbReference type="NCBI Taxonomy" id="1478221"/>
    <lineage>
        <taxon>Bacteria</taxon>
        <taxon>Bacillati</taxon>
        <taxon>Bacillota</taxon>
        <taxon>Clostridia</taxon>
        <taxon>Peptostreptococcales</taxon>
        <taxon>Thermotaleaceae</taxon>
        <taxon>Anaeromicrobium</taxon>
    </lineage>
</organism>
<sequence length="73" mass="8639">MFYCRKCGDNLKEPYKFCSVCGCRQDIELKDNEKDSKAIDNSKDEPNKKNNREYHNDIDKEKLIIGKICDNLY</sequence>
<feature type="region of interest" description="Disordered" evidence="1">
    <location>
        <begin position="34"/>
        <end position="54"/>
    </location>
</feature>
<protein>
    <recommendedName>
        <fullName evidence="4">Zinc-ribbon domain-containing protein</fullName>
    </recommendedName>
</protein>
<reference evidence="2 3" key="1">
    <citation type="submission" date="2017-06" db="EMBL/GenBank/DDBJ databases">
        <title>Draft genome sequence of anaerobic fermentative bacterium Anaeromicrobium sediminis DY2726D isolated from West Pacific Ocean sediments.</title>
        <authorList>
            <person name="Zeng X."/>
        </authorList>
    </citation>
    <scope>NUCLEOTIDE SEQUENCE [LARGE SCALE GENOMIC DNA]</scope>
    <source>
        <strain evidence="2 3">DY2726D</strain>
    </source>
</reference>
<gene>
    <name evidence="2" type="ORF">CCE28_13010</name>
</gene>
<keyword evidence="3" id="KW-1185">Reference proteome</keyword>
<accession>A0A267MJ37</accession>
<proteinExistence type="predicted"/>
<dbReference type="EMBL" id="NIBG01000011">
    <property type="protein sequence ID" value="PAB58810.1"/>
    <property type="molecule type" value="Genomic_DNA"/>
</dbReference>
<dbReference type="AlphaFoldDB" id="A0A267MJ37"/>
<comment type="caution">
    <text evidence="2">The sequence shown here is derived from an EMBL/GenBank/DDBJ whole genome shotgun (WGS) entry which is preliminary data.</text>
</comment>
<evidence type="ECO:0000313" key="3">
    <source>
        <dbReference type="Proteomes" id="UP000216024"/>
    </source>
</evidence>
<dbReference type="Proteomes" id="UP000216024">
    <property type="component" value="Unassembled WGS sequence"/>
</dbReference>
<dbReference type="OrthoDB" id="1958001at2"/>
<name>A0A267MJ37_9FIRM</name>